<reference evidence="1" key="1">
    <citation type="journal article" date="2009" name="PLoS Genet.">
        <title>Sequencing, mapping, and analysis of 27,455 maize full-length cDNAs.</title>
        <authorList>
            <person name="Soderlund C."/>
            <person name="Descour A."/>
            <person name="Kudrna D."/>
            <person name="Bomhoff M."/>
            <person name="Boyd L."/>
            <person name="Currie J."/>
            <person name="Angelova A."/>
            <person name="Collura K."/>
            <person name="Wissotski M."/>
            <person name="Ashley E."/>
            <person name="Morrow D."/>
            <person name="Fernandes J."/>
            <person name="Walbot V."/>
            <person name="Yu Y."/>
        </authorList>
    </citation>
    <scope>NUCLEOTIDE SEQUENCE</scope>
    <source>
        <strain evidence="1">B73</strain>
    </source>
</reference>
<evidence type="ECO:0000313" key="1">
    <source>
        <dbReference type="EMBL" id="ACR34562.1"/>
    </source>
</evidence>
<dbReference type="AlphaFoldDB" id="C4J062"/>
<dbReference type="EMBL" id="BT084209">
    <property type="protein sequence ID" value="ACR34562.1"/>
    <property type="molecule type" value="mRNA"/>
</dbReference>
<reference evidence="1" key="2">
    <citation type="submission" date="2012-06" db="EMBL/GenBank/DDBJ databases">
        <authorList>
            <person name="Yu Y."/>
            <person name="Currie J."/>
            <person name="Lomeli R."/>
            <person name="Angelova A."/>
            <person name="Collura K."/>
            <person name="Wissotski M."/>
            <person name="Campos D."/>
            <person name="Kudrna D."/>
            <person name="Golser W."/>
            <person name="Ashely E."/>
            <person name="Descour A."/>
            <person name="Fernandes J."/>
            <person name="Soderlund C."/>
            <person name="Walbot V."/>
        </authorList>
    </citation>
    <scope>NUCLEOTIDE SEQUENCE</scope>
    <source>
        <strain evidence="1">B73</strain>
    </source>
</reference>
<organism evidence="1">
    <name type="scientific">Zea mays</name>
    <name type="common">Maize</name>
    <dbReference type="NCBI Taxonomy" id="4577"/>
    <lineage>
        <taxon>Eukaryota</taxon>
        <taxon>Viridiplantae</taxon>
        <taxon>Streptophyta</taxon>
        <taxon>Embryophyta</taxon>
        <taxon>Tracheophyta</taxon>
        <taxon>Spermatophyta</taxon>
        <taxon>Magnoliopsida</taxon>
        <taxon>Liliopsida</taxon>
        <taxon>Poales</taxon>
        <taxon>Poaceae</taxon>
        <taxon>PACMAD clade</taxon>
        <taxon>Panicoideae</taxon>
        <taxon>Andropogonodae</taxon>
        <taxon>Andropogoneae</taxon>
        <taxon>Tripsacinae</taxon>
        <taxon>Zea</taxon>
    </lineage>
</organism>
<proteinExistence type="evidence at transcript level"/>
<name>C4J062_MAIZE</name>
<sequence>MLALVAELPKKQGRAMAQQGAPSG</sequence>
<accession>C4J062</accession>
<protein>
    <submittedName>
        <fullName evidence="1">Uncharacterized protein</fullName>
    </submittedName>
</protein>